<keyword evidence="5" id="KW-0444">Lipid biosynthesis</keyword>
<proteinExistence type="inferred from homology"/>
<feature type="transmembrane region" description="Helical" evidence="15">
    <location>
        <begin position="117"/>
        <end position="136"/>
    </location>
</feature>
<evidence type="ECO:0000256" key="14">
    <source>
        <dbReference type="RuleBase" id="RU003750"/>
    </source>
</evidence>
<comment type="pathway">
    <text evidence="3">Lipid metabolism.</text>
</comment>
<evidence type="ECO:0000256" key="10">
    <source>
        <dbReference type="ARBA" id="ARBA00023136"/>
    </source>
</evidence>
<keyword evidence="7 15" id="KW-0812">Transmembrane</keyword>
<evidence type="ECO:0000256" key="6">
    <source>
        <dbReference type="ARBA" id="ARBA00022679"/>
    </source>
</evidence>
<comment type="subcellular location">
    <subcellularLocation>
        <location evidence="2">Membrane</location>
        <topology evidence="2">Multi-pass membrane protein</topology>
    </subcellularLocation>
</comment>
<evidence type="ECO:0000256" key="4">
    <source>
        <dbReference type="ARBA" id="ARBA00010441"/>
    </source>
</evidence>
<evidence type="ECO:0000256" key="13">
    <source>
        <dbReference type="ARBA" id="ARBA00033018"/>
    </source>
</evidence>
<evidence type="ECO:0000256" key="11">
    <source>
        <dbReference type="ARBA" id="ARBA00023209"/>
    </source>
</evidence>
<dbReference type="RefSeq" id="WP_189029137.1">
    <property type="nucleotide sequence ID" value="NZ_BMKR01000024.1"/>
</dbReference>
<evidence type="ECO:0000256" key="1">
    <source>
        <dbReference type="ARBA" id="ARBA00003973"/>
    </source>
</evidence>
<dbReference type="PANTHER" id="PTHR14269:SF11">
    <property type="entry name" value="CDP-DIACYLGLYCEROL--GLYCEROL-3-PHOSPHATE 3-PHOSPHATIDYLTRANSFERASE"/>
    <property type="match status" value="1"/>
</dbReference>
<dbReference type="GO" id="GO:0016020">
    <property type="term" value="C:membrane"/>
    <property type="evidence" value="ECO:0007669"/>
    <property type="project" value="UniProtKB-SubCell"/>
</dbReference>
<accession>A0A917FPK2</accession>
<evidence type="ECO:0000313" key="16">
    <source>
        <dbReference type="EMBL" id="GGF96066.1"/>
    </source>
</evidence>
<dbReference type="InterPro" id="IPR004570">
    <property type="entry name" value="Phosphatidylglycerol_P_synth"/>
</dbReference>
<protein>
    <recommendedName>
        <fullName evidence="13">Phosphatidylglycerophosphate synthase</fullName>
    </recommendedName>
</protein>
<evidence type="ECO:0000256" key="3">
    <source>
        <dbReference type="ARBA" id="ARBA00005189"/>
    </source>
</evidence>
<organism evidence="16 17">
    <name type="scientific">Paenibacillus albidus</name>
    <dbReference type="NCBI Taxonomy" id="2041023"/>
    <lineage>
        <taxon>Bacteria</taxon>
        <taxon>Bacillati</taxon>
        <taxon>Bacillota</taxon>
        <taxon>Bacilli</taxon>
        <taxon>Bacillales</taxon>
        <taxon>Paenibacillaceae</taxon>
        <taxon>Paenibacillus</taxon>
    </lineage>
</organism>
<comment type="caution">
    <text evidence="16">The sequence shown here is derived from an EMBL/GenBank/DDBJ whole genome shotgun (WGS) entry which is preliminary data.</text>
</comment>
<evidence type="ECO:0000256" key="9">
    <source>
        <dbReference type="ARBA" id="ARBA00023098"/>
    </source>
</evidence>
<feature type="transmembrane region" description="Helical" evidence="15">
    <location>
        <begin position="59"/>
        <end position="80"/>
    </location>
</feature>
<dbReference type="InterPro" id="IPR043130">
    <property type="entry name" value="CDP-OH_PTrfase_TM_dom"/>
</dbReference>
<feature type="transmembrane region" description="Helical" evidence="15">
    <location>
        <begin position="86"/>
        <end position="105"/>
    </location>
</feature>
<dbReference type="PROSITE" id="PS00379">
    <property type="entry name" value="CDP_ALCOHOL_P_TRANSF"/>
    <property type="match status" value="1"/>
</dbReference>
<evidence type="ECO:0000256" key="12">
    <source>
        <dbReference type="ARBA" id="ARBA00023264"/>
    </source>
</evidence>
<keyword evidence="6 14" id="KW-0808">Transferase</keyword>
<dbReference type="InterPro" id="IPR050324">
    <property type="entry name" value="CDP-alcohol_PTase-I"/>
</dbReference>
<evidence type="ECO:0000313" key="17">
    <source>
        <dbReference type="Proteomes" id="UP000637643"/>
    </source>
</evidence>
<dbReference type="GO" id="GO:0008444">
    <property type="term" value="F:CDP-diacylglycerol-glycerol-3-phosphate 3-phosphatidyltransferase activity"/>
    <property type="evidence" value="ECO:0007669"/>
    <property type="project" value="InterPro"/>
</dbReference>
<dbReference type="InterPro" id="IPR048254">
    <property type="entry name" value="CDP_ALCOHOL_P_TRANSF_CS"/>
</dbReference>
<reference evidence="16" key="1">
    <citation type="journal article" date="2014" name="Int. J. Syst. Evol. Microbiol.">
        <title>Complete genome sequence of Corynebacterium casei LMG S-19264T (=DSM 44701T), isolated from a smear-ripened cheese.</title>
        <authorList>
            <consortium name="US DOE Joint Genome Institute (JGI-PGF)"/>
            <person name="Walter F."/>
            <person name="Albersmeier A."/>
            <person name="Kalinowski J."/>
            <person name="Ruckert C."/>
        </authorList>
    </citation>
    <scope>NUCLEOTIDE SEQUENCE</scope>
    <source>
        <strain evidence="16">CGMCC 1.16134</strain>
    </source>
</reference>
<dbReference type="GO" id="GO:0046474">
    <property type="term" value="P:glycerophospholipid biosynthetic process"/>
    <property type="evidence" value="ECO:0007669"/>
    <property type="project" value="TreeGrafter"/>
</dbReference>
<comment type="function">
    <text evidence="1">This protein catalyzes the committed step to the synthesis of the acidic phospholipids.</text>
</comment>
<keyword evidence="12" id="KW-1208">Phospholipid metabolism</keyword>
<keyword evidence="11" id="KW-0594">Phospholipid biosynthesis</keyword>
<dbReference type="EMBL" id="BMKR01000024">
    <property type="protein sequence ID" value="GGF96066.1"/>
    <property type="molecule type" value="Genomic_DNA"/>
</dbReference>
<dbReference type="PANTHER" id="PTHR14269">
    <property type="entry name" value="CDP-DIACYLGLYCEROL--GLYCEROL-3-PHOSPHATE 3-PHOSPHATIDYLTRANSFERASE-RELATED"/>
    <property type="match status" value="1"/>
</dbReference>
<dbReference type="Pfam" id="PF01066">
    <property type="entry name" value="CDP-OH_P_transf"/>
    <property type="match status" value="1"/>
</dbReference>
<evidence type="ECO:0000256" key="7">
    <source>
        <dbReference type="ARBA" id="ARBA00022692"/>
    </source>
</evidence>
<keyword evidence="8 15" id="KW-1133">Transmembrane helix</keyword>
<dbReference type="Gene3D" id="1.20.120.1760">
    <property type="match status" value="1"/>
</dbReference>
<comment type="similarity">
    <text evidence="4 14">Belongs to the CDP-alcohol phosphatidyltransferase class-I family.</text>
</comment>
<evidence type="ECO:0000256" key="8">
    <source>
        <dbReference type="ARBA" id="ARBA00022989"/>
    </source>
</evidence>
<keyword evidence="10 15" id="KW-0472">Membrane</keyword>
<dbReference type="AlphaFoldDB" id="A0A917FPK2"/>
<dbReference type="PIRSF" id="PIRSF000847">
    <property type="entry name" value="Phos_ph_gly_syn"/>
    <property type="match status" value="1"/>
</dbReference>
<evidence type="ECO:0000256" key="2">
    <source>
        <dbReference type="ARBA" id="ARBA00004141"/>
    </source>
</evidence>
<sequence length="179" mass="20235">MKYIPNLLSMLRIMLSLFLFALPPFGPLFWAIYVVCGATDMLDGYIARRTCSSSKLGTMLDSIADMVLMSVIIVVILTTQPIAVEIWIWMAGITFVRIASLWVVYRKHRTFAVLHTYANKATGGLLFCIPFLYPFVDFRIMEWTICIVASLAAIEELTVHLTSSTLQRDAKSLFAARRD</sequence>
<keyword evidence="9" id="KW-0443">Lipid metabolism</keyword>
<name>A0A917FPK2_9BACL</name>
<gene>
    <name evidence="16" type="ORF">GCM10010912_46230</name>
</gene>
<dbReference type="Proteomes" id="UP000637643">
    <property type="component" value="Unassembled WGS sequence"/>
</dbReference>
<dbReference type="InterPro" id="IPR000462">
    <property type="entry name" value="CDP-OH_P_trans"/>
</dbReference>
<evidence type="ECO:0000256" key="5">
    <source>
        <dbReference type="ARBA" id="ARBA00022516"/>
    </source>
</evidence>
<reference evidence="16" key="2">
    <citation type="submission" date="2020-09" db="EMBL/GenBank/DDBJ databases">
        <authorList>
            <person name="Sun Q."/>
            <person name="Zhou Y."/>
        </authorList>
    </citation>
    <scope>NUCLEOTIDE SEQUENCE</scope>
    <source>
        <strain evidence="16">CGMCC 1.16134</strain>
    </source>
</reference>
<evidence type="ECO:0000256" key="15">
    <source>
        <dbReference type="SAM" id="Phobius"/>
    </source>
</evidence>
<keyword evidence="17" id="KW-1185">Reference proteome</keyword>